<sequence>MAGRPWYVQATDVAHRLFVLSIIGGSIYITGGLATTLYMNTSAKRAARASQEHQDLAHAAVESLDEKNSGSKSNTDIM</sequence>
<dbReference type="Pfam" id="PF14880">
    <property type="entry name" value="COX14"/>
    <property type="match status" value="1"/>
</dbReference>
<protein>
    <submittedName>
        <fullName evidence="6">Similar to Saccharomyces cerevisiae YML129C COX14 Mitochondrial membrane protein</fullName>
    </submittedName>
</protein>
<evidence type="ECO:0000313" key="6">
    <source>
        <dbReference type="EMBL" id="CDO51367.1"/>
    </source>
</evidence>
<accession>A0A0J9YHI8</accession>
<dbReference type="AlphaFoldDB" id="A0A0J9YHI8"/>
<feature type="transmembrane region" description="Helical" evidence="5">
    <location>
        <begin position="17"/>
        <end position="38"/>
    </location>
</feature>
<dbReference type="Proteomes" id="UP000242525">
    <property type="component" value="Unassembled WGS sequence"/>
</dbReference>
<dbReference type="EMBL" id="CCBN010000001">
    <property type="protein sequence ID" value="CDO51367.1"/>
    <property type="molecule type" value="Genomic_DNA"/>
</dbReference>
<name>A0A0J9YHI8_GEOCN</name>
<keyword evidence="7" id="KW-1185">Reference proteome</keyword>
<dbReference type="InterPro" id="IPR029208">
    <property type="entry name" value="COX14"/>
</dbReference>
<evidence type="ECO:0000256" key="3">
    <source>
        <dbReference type="ARBA" id="ARBA00022989"/>
    </source>
</evidence>
<reference evidence="6" key="1">
    <citation type="submission" date="2014-03" db="EMBL/GenBank/DDBJ databases">
        <authorList>
            <person name="Casaregola S."/>
        </authorList>
    </citation>
    <scope>NUCLEOTIDE SEQUENCE [LARGE SCALE GENOMIC DNA]</scope>
    <source>
        <strain evidence="6">CLIB 918</strain>
    </source>
</reference>
<organism evidence="6 7">
    <name type="scientific">Geotrichum candidum</name>
    <name type="common">Oospora lactis</name>
    <name type="synonym">Dipodascus geotrichum</name>
    <dbReference type="NCBI Taxonomy" id="1173061"/>
    <lineage>
        <taxon>Eukaryota</taxon>
        <taxon>Fungi</taxon>
        <taxon>Dikarya</taxon>
        <taxon>Ascomycota</taxon>
        <taxon>Saccharomycotina</taxon>
        <taxon>Dipodascomycetes</taxon>
        <taxon>Dipodascales</taxon>
        <taxon>Dipodascaceae</taxon>
        <taxon>Geotrichum</taxon>
    </lineage>
</organism>
<keyword evidence="4 5" id="KW-0472">Membrane</keyword>
<comment type="caution">
    <text evidence="6">The sequence shown here is derived from an EMBL/GenBank/DDBJ whole genome shotgun (WGS) entry which is preliminary data.</text>
</comment>
<proteinExistence type="predicted"/>
<evidence type="ECO:0000313" key="7">
    <source>
        <dbReference type="Proteomes" id="UP000242525"/>
    </source>
</evidence>
<keyword evidence="3 5" id="KW-1133">Transmembrane helix</keyword>
<evidence type="ECO:0000256" key="1">
    <source>
        <dbReference type="ARBA" id="ARBA00004167"/>
    </source>
</evidence>
<keyword evidence="2 5" id="KW-0812">Transmembrane</keyword>
<gene>
    <name evidence="6" type="ORF">BN980_GECA01s05070g</name>
</gene>
<comment type="subcellular location">
    <subcellularLocation>
        <location evidence="1">Membrane</location>
        <topology evidence="1">Single-pass membrane protein</topology>
    </subcellularLocation>
</comment>
<evidence type="ECO:0000256" key="5">
    <source>
        <dbReference type="SAM" id="Phobius"/>
    </source>
</evidence>
<evidence type="ECO:0000256" key="2">
    <source>
        <dbReference type="ARBA" id="ARBA00022692"/>
    </source>
</evidence>
<dbReference type="GO" id="GO:0016020">
    <property type="term" value="C:membrane"/>
    <property type="evidence" value="ECO:0007669"/>
    <property type="project" value="UniProtKB-SubCell"/>
</dbReference>
<evidence type="ECO:0000256" key="4">
    <source>
        <dbReference type="ARBA" id="ARBA00023136"/>
    </source>
</evidence>